<proteinExistence type="predicted"/>
<comment type="caution">
    <text evidence="2">The sequence shown here is derived from an EMBL/GenBank/DDBJ whole genome shotgun (WGS) entry which is preliminary data.</text>
</comment>
<sequence length="180" mass="19333">MSVDESTETIEVRAASGSVRLGKAVTVAVIIAVALLVIGGVLISSALQEPAGTRLHFVYLIAALMPLGGALCAMLAVVASGRRRTRPVLRIGEEISLPHQRTSFAASELERVQFYSLEADQNFLALIPGGVHVSTLDEAQRYSARLPEQANLGPRELEGKLRERFPGVPIDHLGQVRAED</sequence>
<evidence type="ECO:0000313" key="3">
    <source>
        <dbReference type="Proteomes" id="UP000003020"/>
    </source>
</evidence>
<organism evidence="2 3">
    <name type="scientific">Corynebacterium pseudogenitalium ATCC 33035</name>
    <dbReference type="NCBI Taxonomy" id="525264"/>
    <lineage>
        <taxon>Bacteria</taxon>
        <taxon>Bacillati</taxon>
        <taxon>Actinomycetota</taxon>
        <taxon>Actinomycetes</taxon>
        <taxon>Mycobacteriales</taxon>
        <taxon>Corynebacteriaceae</taxon>
        <taxon>Corynebacterium</taxon>
    </lineage>
</organism>
<dbReference type="EMBL" id="ABYQ02000014">
    <property type="protein sequence ID" value="EFQ79584.1"/>
    <property type="molecule type" value="Genomic_DNA"/>
</dbReference>
<keyword evidence="1" id="KW-0812">Transmembrane</keyword>
<accession>E2S6E2</accession>
<dbReference type="HOGENOM" id="CLU_1508204_0_0_11"/>
<dbReference type="AlphaFoldDB" id="E2S6E2"/>
<keyword evidence="3" id="KW-1185">Reference proteome</keyword>
<feature type="transmembrane region" description="Helical" evidence="1">
    <location>
        <begin position="57"/>
        <end position="80"/>
    </location>
</feature>
<protein>
    <submittedName>
        <fullName evidence="2">Uncharacterized protein</fullName>
    </submittedName>
</protein>
<dbReference type="Proteomes" id="UP000003020">
    <property type="component" value="Unassembled WGS sequence"/>
</dbReference>
<name>E2S6E2_9CORY</name>
<keyword evidence="1" id="KW-0472">Membrane</keyword>
<gene>
    <name evidence="2" type="ORF">HMPREF0305_12094</name>
</gene>
<feature type="transmembrane region" description="Helical" evidence="1">
    <location>
        <begin position="21"/>
        <end position="45"/>
    </location>
</feature>
<evidence type="ECO:0000256" key="1">
    <source>
        <dbReference type="SAM" id="Phobius"/>
    </source>
</evidence>
<reference evidence="2 3" key="1">
    <citation type="submission" date="2010-08" db="EMBL/GenBank/DDBJ databases">
        <authorList>
            <person name="Muzny D."/>
            <person name="Qin X."/>
            <person name="Buhay C."/>
            <person name="Dugan-Rocha S."/>
            <person name="Ding Y."/>
            <person name="Chen G."/>
            <person name="Hawes A."/>
            <person name="Holder M."/>
            <person name="Jhangiani S."/>
            <person name="Johnson A."/>
            <person name="Khan Z."/>
            <person name="Li Z."/>
            <person name="Liu W."/>
            <person name="Liu X."/>
            <person name="Perez L."/>
            <person name="Shen H."/>
            <person name="Wang Q."/>
            <person name="Watt J."/>
            <person name="Xi L."/>
            <person name="Xin Y."/>
            <person name="Zhou J."/>
            <person name="Deng J."/>
            <person name="Jiang H."/>
            <person name="Liu Y."/>
            <person name="Qu J."/>
            <person name="Song X.-Z."/>
            <person name="Zhang L."/>
            <person name="Villasana D."/>
            <person name="Johnson A."/>
            <person name="Liu J."/>
            <person name="Liyanage D."/>
            <person name="Lorensuhewa L."/>
            <person name="Robinson T."/>
            <person name="Song A."/>
            <person name="Song B.-B."/>
            <person name="Dinh H."/>
            <person name="Thornton R."/>
            <person name="Coyle M."/>
            <person name="Francisco L."/>
            <person name="Jackson L."/>
            <person name="Javaid M."/>
            <person name="Korchina V."/>
            <person name="Kovar C."/>
            <person name="Mata R."/>
            <person name="Mathew T."/>
            <person name="Ngo R."/>
            <person name="Nguyen L."/>
            <person name="Nguyen N."/>
            <person name="Okwuonu G."/>
            <person name="Ongeri F."/>
            <person name="Pham C."/>
            <person name="Simmons D."/>
            <person name="Wilczek-Boney K."/>
            <person name="Hale W."/>
            <person name="Jakkamsetti A."/>
            <person name="Pham P."/>
            <person name="Ruth R."/>
            <person name="San Lucas F."/>
            <person name="Warren J."/>
            <person name="Zhang J."/>
            <person name="Zhao Z."/>
            <person name="Zhou C."/>
            <person name="Zhu D."/>
            <person name="Lee S."/>
            <person name="Bess C."/>
            <person name="Blankenburg K."/>
            <person name="Forbes L."/>
            <person name="Fu Q."/>
            <person name="Gubbala S."/>
            <person name="Hirani K."/>
            <person name="Jayaseelan J.C."/>
            <person name="Lara F."/>
            <person name="Munidasa M."/>
            <person name="Palculict T."/>
            <person name="Patil S."/>
            <person name="Pu L.-L."/>
            <person name="Saada N."/>
            <person name="Tang L."/>
            <person name="Weissenberger G."/>
            <person name="Zhu Y."/>
            <person name="Hemphill L."/>
            <person name="Shang Y."/>
            <person name="Youmans B."/>
            <person name="Ayvaz T."/>
            <person name="Ross M."/>
            <person name="Santibanez J."/>
            <person name="Aqrawi P."/>
            <person name="Gross S."/>
            <person name="Joshi V."/>
            <person name="Fowler G."/>
            <person name="Nazareth L."/>
            <person name="Reid J."/>
            <person name="Worley K."/>
            <person name="Petrosino J."/>
            <person name="Highlander S."/>
            <person name="Gibbs R."/>
        </authorList>
    </citation>
    <scope>NUCLEOTIDE SEQUENCE [LARGE SCALE GENOMIC DNA]</scope>
    <source>
        <strain evidence="2 3">ATCC 33035</strain>
    </source>
</reference>
<keyword evidence="1" id="KW-1133">Transmembrane helix</keyword>
<evidence type="ECO:0000313" key="2">
    <source>
        <dbReference type="EMBL" id="EFQ79584.1"/>
    </source>
</evidence>